<name>A0A6J4NYE6_9ACTN</name>
<feature type="non-terminal residue" evidence="2">
    <location>
        <position position="283"/>
    </location>
</feature>
<accession>A0A6J4NYE6</accession>
<feature type="compositionally biased region" description="Basic residues" evidence="1">
    <location>
        <begin position="131"/>
        <end position="145"/>
    </location>
</feature>
<feature type="compositionally biased region" description="Basic residues" evidence="1">
    <location>
        <begin position="80"/>
        <end position="91"/>
    </location>
</feature>
<dbReference type="AlphaFoldDB" id="A0A6J4NYE6"/>
<evidence type="ECO:0000313" key="2">
    <source>
        <dbReference type="EMBL" id="CAA9395866.1"/>
    </source>
</evidence>
<feature type="compositionally biased region" description="Basic residues" evidence="1">
    <location>
        <begin position="160"/>
        <end position="174"/>
    </location>
</feature>
<proteinExistence type="predicted"/>
<feature type="compositionally biased region" description="Basic residues" evidence="1">
    <location>
        <begin position="1"/>
        <end position="15"/>
    </location>
</feature>
<sequence>EARRRRSRLPHRQQRALRIAGGRRDAAPPDAGRGEEPHRAPQAHPPVRPGRGLGCRRRRARLGGGDLARAGAGLGTLPLRRGRRPPGHRPRQAPPRTRLGLRGRVRRGHDRLLPAPGRDAQLRPRGLRPSPHPHRLGPRAPRVRPSRPDHSGRRGAGPGARRRGGPGHPRRRPRPGPGADDRDGLPPPRRRWAIRTGIRRRAGRLPGGSGRNAAGGGARPPLGLPREDPAGRESRGGLDLGAAELGRAGSIGGWPLTLPLWPHLYQGRSRPPHTIPAERAFSV</sequence>
<feature type="region of interest" description="Disordered" evidence="1">
    <location>
        <begin position="1"/>
        <end position="241"/>
    </location>
</feature>
<feature type="compositionally biased region" description="Basic and acidic residues" evidence="1">
    <location>
        <begin position="22"/>
        <end position="39"/>
    </location>
</feature>
<feature type="compositionally biased region" description="Basic and acidic residues" evidence="1">
    <location>
        <begin position="225"/>
        <end position="236"/>
    </location>
</feature>
<protein>
    <submittedName>
        <fullName evidence="2">Uncharacterized protein</fullName>
    </submittedName>
</protein>
<gene>
    <name evidence="2" type="ORF">AVDCRST_MAG03-913</name>
</gene>
<reference evidence="2" key="1">
    <citation type="submission" date="2020-02" db="EMBL/GenBank/DDBJ databases">
        <authorList>
            <person name="Meier V. D."/>
        </authorList>
    </citation>
    <scope>NUCLEOTIDE SEQUENCE</scope>
    <source>
        <strain evidence="2">AVDCRST_MAG03</strain>
    </source>
</reference>
<dbReference type="EMBL" id="CADCUT010000053">
    <property type="protein sequence ID" value="CAA9395866.1"/>
    <property type="molecule type" value="Genomic_DNA"/>
</dbReference>
<feature type="non-terminal residue" evidence="2">
    <location>
        <position position="1"/>
    </location>
</feature>
<feature type="compositionally biased region" description="Basic residues" evidence="1">
    <location>
        <begin position="188"/>
        <end position="203"/>
    </location>
</feature>
<feature type="compositionally biased region" description="Gly residues" evidence="1">
    <location>
        <begin position="205"/>
        <end position="218"/>
    </location>
</feature>
<organism evidence="2">
    <name type="scientific">uncultured Rubrobacteraceae bacterium</name>
    <dbReference type="NCBI Taxonomy" id="349277"/>
    <lineage>
        <taxon>Bacteria</taxon>
        <taxon>Bacillati</taxon>
        <taxon>Actinomycetota</taxon>
        <taxon>Rubrobacteria</taxon>
        <taxon>Rubrobacterales</taxon>
        <taxon>Rubrobacteraceae</taxon>
        <taxon>environmental samples</taxon>
    </lineage>
</organism>
<feature type="compositionally biased region" description="Basic residues" evidence="1">
    <location>
        <begin position="99"/>
        <end position="109"/>
    </location>
</feature>
<evidence type="ECO:0000256" key="1">
    <source>
        <dbReference type="SAM" id="MobiDB-lite"/>
    </source>
</evidence>
<feature type="compositionally biased region" description="Low complexity" evidence="1">
    <location>
        <begin position="67"/>
        <end position="79"/>
    </location>
</feature>